<keyword evidence="1" id="KW-0949">S-adenosyl-L-methionine</keyword>
<protein>
    <submittedName>
        <fullName evidence="6">Radical_SAM domain containing protein</fullName>
    </submittedName>
</protein>
<proteinExistence type="predicted"/>
<evidence type="ECO:0000256" key="3">
    <source>
        <dbReference type="ARBA" id="ARBA00023004"/>
    </source>
</evidence>
<accession>A0A6J5LUB0</accession>
<dbReference type="CDD" id="cd01335">
    <property type="entry name" value="Radical_SAM"/>
    <property type="match status" value="1"/>
</dbReference>
<evidence type="ECO:0000256" key="2">
    <source>
        <dbReference type="ARBA" id="ARBA00022723"/>
    </source>
</evidence>
<reference evidence="6" key="1">
    <citation type="submission" date="2020-04" db="EMBL/GenBank/DDBJ databases">
        <authorList>
            <person name="Chiriac C."/>
            <person name="Salcher M."/>
            <person name="Ghai R."/>
            <person name="Kavagutti S V."/>
        </authorList>
    </citation>
    <scope>NUCLEOTIDE SEQUENCE</scope>
</reference>
<keyword evidence="4" id="KW-0411">Iron-sulfur</keyword>
<evidence type="ECO:0000256" key="4">
    <source>
        <dbReference type="ARBA" id="ARBA00023014"/>
    </source>
</evidence>
<evidence type="ECO:0000313" key="6">
    <source>
        <dbReference type="EMBL" id="CAB4138045.1"/>
    </source>
</evidence>
<dbReference type="InterPro" id="IPR058240">
    <property type="entry name" value="rSAM_sf"/>
</dbReference>
<dbReference type="SUPFAM" id="SSF102114">
    <property type="entry name" value="Radical SAM enzymes"/>
    <property type="match status" value="1"/>
</dbReference>
<evidence type="ECO:0000256" key="1">
    <source>
        <dbReference type="ARBA" id="ARBA00022691"/>
    </source>
</evidence>
<feature type="domain" description="Radical SAM core" evidence="5">
    <location>
        <begin position="12"/>
        <end position="208"/>
    </location>
</feature>
<evidence type="ECO:0000259" key="5">
    <source>
        <dbReference type="PROSITE" id="PS51918"/>
    </source>
</evidence>
<dbReference type="GO" id="GO:0003824">
    <property type="term" value="F:catalytic activity"/>
    <property type="evidence" value="ECO:0007669"/>
    <property type="project" value="InterPro"/>
</dbReference>
<dbReference type="EMBL" id="LR796341">
    <property type="protein sequence ID" value="CAB4138045.1"/>
    <property type="molecule type" value="Genomic_DNA"/>
</dbReference>
<sequence>MTHQKIIRVEPADQYFSLSWRVGIRCNYDCMYCSADWHNDTDRARSLEELQQAWIEIFEKTKFRNLPYKILFTGGELTTNKNFLPFVAWLKQNYSEHLYKLVVTTNGSASATYYEKMFQCVDNITFSVHSEHIDEQRFFDTVVKLHQTLPQNKFLHVAIMNEHWNQQRIKMYTALLDTHQISYSINEIDYSLQTREHPIFVGKLNLDI</sequence>
<dbReference type="InterPro" id="IPR007197">
    <property type="entry name" value="rSAM"/>
</dbReference>
<keyword evidence="2" id="KW-0479">Metal-binding</keyword>
<keyword evidence="3" id="KW-0408">Iron</keyword>
<organism evidence="6">
    <name type="scientific">uncultured Caudovirales phage</name>
    <dbReference type="NCBI Taxonomy" id="2100421"/>
    <lineage>
        <taxon>Viruses</taxon>
        <taxon>Duplodnaviria</taxon>
        <taxon>Heunggongvirae</taxon>
        <taxon>Uroviricota</taxon>
        <taxon>Caudoviricetes</taxon>
        <taxon>Peduoviridae</taxon>
        <taxon>Maltschvirus</taxon>
        <taxon>Maltschvirus maltsch</taxon>
    </lineage>
</organism>
<name>A0A6J5LUB0_9CAUD</name>
<dbReference type="PROSITE" id="PS51918">
    <property type="entry name" value="RADICAL_SAM"/>
    <property type="match status" value="1"/>
</dbReference>
<dbReference type="GO" id="GO:0051536">
    <property type="term" value="F:iron-sulfur cluster binding"/>
    <property type="evidence" value="ECO:0007669"/>
    <property type="project" value="UniProtKB-KW"/>
</dbReference>
<dbReference type="InterPro" id="IPR013785">
    <property type="entry name" value="Aldolase_TIM"/>
</dbReference>
<gene>
    <name evidence="6" type="ORF">UFOVP328_238</name>
</gene>
<dbReference type="Pfam" id="PF04055">
    <property type="entry name" value="Radical_SAM"/>
    <property type="match status" value="1"/>
</dbReference>
<dbReference type="Gene3D" id="3.20.20.70">
    <property type="entry name" value="Aldolase class I"/>
    <property type="match status" value="1"/>
</dbReference>
<dbReference type="SFLD" id="SFLDS00029">
    <property type="entry name" value="Radical_SAM"/>
    <property type="match status" value="1"/>
</dbReference>
<dbReference type="GO" id="GO:0046872">
    <property type="term" value="F:metal ion binding"/>
    <property type="evidence" value="ECO:0007669"/>
    <property type="project" value="UniProtKB-KW"/>
</dbReference>